<reference evidence="1 2" key="1">
    <citation type="submission" date="2021-03" db="EMBL/GenBank/DDBJ databases">
        <authorList>
            <person name="Kanchanasin P."/>
            <person name="Saeng-In P."/>
            <person name="Phongsopitanun W."/>
            <person name="Yuki M."/>
            <person name="Kudo T."/>
            <person name="Ohkuma M."/>
            <person name="Tanasupawat S."/>
        </authorList>
    </citation>
    <scope>NUCLEOTIDE SEQUENCE [LARGE SCALE GENOMIC DNA]</scope>
    <source>
        <strain evidence="1 2">L46</strain>
    </source>
</reference>
<gene>
    <name evidence="1" type="ORF">J4557_19990</name>
</gene>
<dbReference type="RefSeq" id="WP_208268247.1">
    <property type="nucleotide sequence ID" value="NZ_BAAAGM010000010.1"/>
</dbReference>
<organism evidence="1 2">
    <name type="scientific">Actinomadura nitritigenes</name>
    <dbReference type="NCBI Taxonomy" id="134602"/>
    <lineage>
        <taxon>Bacteria</taxon>
        <taxon>Bacillati</taxon>
        <taxon>Actinomycetota</taxon>
        <taxon>Actinomycetes</taxon>
        <taxon>Streptosporangiales</taxon>
        <taxon>Thermomonosporaceae</taxon>
        <taxon>Actinomadura</taxon>
    </lineage>
</organism>
<dbReference type="Proteomes" id="UP000666915">
    <property type="component" value="Unassembled WGS sequence"/>
</dbReference>
<name>A0ABS3R2J1_9ACTN</name>
<evidence type="ECO:0000313" key="2">
    <source>
        <dbReference type="Proteomes" id="UP000666915"/>
    </source>
</evidence>
<proteinExistence type="predicted"/>
<accession>A0ABS3R2J1</accession>
<protein>
    <submittedName>
        <fullName evidence="1">Uncharacterized protein</fullName>
    </submittedName>
</protein>
<evidence type="ECO:0000313" key="1">
    <source>
        <dbReference type="EMBL" id="MBO2439809.1"/>
    </source>
</evidence>
<dbReference type="EMBL" id="JAGEOK010000012">
    <property type="protein sequence ID" value="MBO2439809.1"/>
    <property type="molecule type" value="Genomic_DNA"/>
</dbReference>
<sequence length="48" mass="4806">MPLGQPGVPAVVLGAPCPLPFSTAPAGVLDPLGKTPLDGLAQVLFRLL</sequence>
<keyword evidence="2" id="KW-1185">Reference proteome</keyword>
<comment type="caution">
    <text evidence="1">The sequence shown here is derived from an EMBL/GenBank/DDBJ whole genome shotgun (WGS) entry which is preliminary data.</text>
</comment>